<keyword evidence="8" id="KW-0625">Polysaccharide transport</keyword>
<dbReference type="InterPro" id="IPR003715">
    <property type="entry name" value="Poly_export_N"/>
</dbReference>
<organism evidence="19 20">
    <name type="scientific">Zhouia spongiae</name>
    <dbReference type="NCBI Taxonomy" id="2202721"/>
    <lineage>
        <taxon>Bacteria</taxon>
        <taxon>Pseudomonadati</taxon>
        <taxon>Bacteroidota</taxon>
        <taxon>Flavobacteriia</taxon>
        <taxon>Flavobacteriales</taxon>
        <taxon>Flavobacteriaceae</taxon>
        <taxon>Zhouia</taxon>
    </lineage>
</organism>
<evidence type="ECO:0000256" key="13">
    <source>
        <dbReference type="ARBA" id="ARBA00023237"/>
    </source>
</evidence>
<dbReference type="Proteomes" id="UP000829476">
    <property type="component" value="Chromosome"/>
</dbReference>
<keyword evidence="12" id="KW-0564">Palmitate</keyword>
<dbReference type="PANTHER" id="PTHR33619:SF3">
    <property type="entry name" value="POLYSACCHARIDE EXPORT PROTEIN GFCE-RELATED"/>
    <property type="match status" value="1"/>
</dbReference>
<keyword evidence="10" id="KW-0626">Porin</keyword>
<dbReference type="PROSITE" id="PS51257">
    <property type="entry name" value="PROKAR_LIPOPROTEIN"/>
    <property type="match status" value="1"/>
</dbReference>
<dbReference type="Gene3D" id="3.10.560.10">
    <property type="entry name" value="Outer membrane lipoprotein wza domain like"/>
    <property type="match status" value="1"/>
</dbReference>
<gene>
    <name evidence="19" type="ORF">MQE36_15465</name>
</gene>
<keyword evidence="3" id="KW-0813">Transport</keyword>
<dbReference type="InterPro" id="IPR054765">
    <property type="entry name" value="SLBB_dom"/>
</dbReference>
<keyword evidence="14" id="KW-0449">Lipoprotein</keyword>
<accession>A0ABY3YL24</accession>
<evidence type="ECO:0000256" key="4">
    <source>
        <dbReference type="ARBA" id="ARBA00022452"/>
    </source>
</evidence>
<evidence type="ECO:0000256" key="6">
    <source>
        <dbReference type="ARBA" id="ARBA00022692"/>
    </source>
</evidence>
<feature type="signal peptide" evidence="16">
    <location>
        <begin position="1"/>
        <end position="30"/>
    </location>
</feature>
<feature type="domain" description="Polysaccharide export protein N-terminal" evidence="17">
    <location>
        <begin position="46"/>
        <end position="147"/>
    </location>
</feature>
<evidence type="ECO:0000256" key="10">
    <source>
        <dbReference type="ARBA" id="ARBA00023114"/>
    </source>
</evidence>
<name>A0ABY3YL24_9FLAO</name>
<comment type="subcellular location">
    <subcellularLocation>
        <location evidence="1">Cell outer membrane</location>
        <topology evidence="1">Multi-pass membrane protein</topology>
    </subcellularLocation>
</comment>
<keyword evidence="9" id="KW-0406">Ion transport</keyword>
<evidence type="ECO:0000256" key="11">
    <source>
        <dbReference type="ARBA" id="ARBA00023136"/>
    </source>
</evidence>
<evidence type="ECO:0000256" key="1">
    <source>
        <dbReference type="ARBA" id="ARBA00004571"/>
    </source>
</evidence>
<feature type="transmembrane region" description="Helical" evidence="15">
    <location>
        <begin position="246"/>
        <end position="264"/>
    </location>
</feature>
<keyword evidence="11 15" id="KW-0472">Membrane</keyword>
<evidence type="ECO:0000313" key="19">
    <source>
        <dbReference type="EMBL" id="UNY98465.1"/>
    </source>
</evidence>
<dbReference type="RefSeq" id="WP_242936871.1">
    <property type="nucleotide sequence ID" value="NZ_CP094326.1"/>
</dbReference>
<evidence type="ECO:0000256" key="9">
    <source>
        <dbReference type="ARBA" id="ARBA00023065"/>
    </source>
</evidence>
<evidence type="ECO:0000256" key="7">
    <source>
        <dbReference type="ARBA" id="ARBA00022729"/>
    </source>
</evidence>
<evidence type="ECO:0000256" key="15">
    <source>
        <dbReference type="SAM" id="Phobius"/>
    </source>
</evidence>
<evidence type="ECO:0000256" key="3">
    <source>
        <dbReference type="ARBA" id="ARBA00022448"/>
    </source>
</evidence>
<keyword evidence="7 16" id="KW-0732">Signal</keyword>
<feature type="chain" id="PRO_5046093032" evidence="16">
    <location>
        <begin position="31"/>
        <end position="266"/>
    </location>
</feature>
<keyword evidence="20" id="KW-1185">Reference proteome</keyword>
<dbReference type="InterPro" id="IPR049712">
    <property type="entry name" value="Poly_export"/>
</dbReference>
<evidence type="ECO:0000256" key="16">
    <source>
        <dbReference type="SAM" id="SignalP"/>
    </source>
</evidence>
<sequence length="266" mass="29955">MVKSKMMKISVFCGLIALLLSSCVSRQKMAYFQNMERLEGNNTPNYYTTVIENNDLLNITVSPSGATEMDLKLVQPFNLPITAAPNVMGNITGQQRLQSYLVDNKGNIDFPVLGQLHVAGLTRQKLIELLKTRISEYVDNPIINVRIDNFKISVLGEVKTPGAYQIEDERITLLEALALAGDMTIYGRRDNVLIIRETEGIKKYAYVDITQSDFIDSPYYYLQQNDVVYIEPNKAQMQSSVYNRNIPIFISVASVLISLAILITNK</sequence>
<evidence type="ECO:0000256" key="8">
    <source>
        <dbReference type="ARBA" id="ARBA00023047"/>
    </source>
</evidence>
<proteinExistence type="inferred from homology"/>
<dbReference type="PANTHER" id="PTHR33619">
    <property type="entry name" value="POLYSACCHARIDE EXPORT PROTEIN GFCE-RELATED"/>
    <property type="match status" value="1"/>
</dbReference>
<evidence type="ECO:0000313" key="20">
    <source>
        <dbReference type="Proteomes" id="UP000829476"/>
    </source>
</evidence>
<evidence type="ECO:0000256" key="12">
    <source>
        <dbReference type="ARBA" id="ARBA00023139"/>
    </source>
</evidence>
<evidence type="ECO:0000256" key="5">
    <source>
        <dbReference type="ARBA" id="ARBA00022597"/>
    </source>
</evidence>
<evidence type="ECO:0000259" key="17">
    <source>
        <dbReference type="Pfam" id="PF02563"/>
    </source>
</evidence>
<dbReference type="Pfam" id="PF02563">
    <property type="entry name" value="Poly_export"/>
    <property type="match status" value="1"/>
</dbReference>
<protein>
    <submittedName>
        <fullName evidence="19">Polysaccharide biosynthesis/export family protein</fullName>
    </submittedName>
</protein>
<keyword evidence="5" id="KW-0762">Sugar transport</keyword>
<keyword evidence="4" id="KW-1134">Transmembrane beta strand</keyword>
<dbReference type="Pfam" id="PF22461">
    <property type="entry name" value="SLBB_2"/>
    <property type="match status" value="1"/>
</dbReference>
<feature type="domain" description="SLBB" evidence="18">
    <location>
        <begin position="151"/>
        <end position="230"/>
    </location>
</feature>
<comment type="similarity">
    <text evidence="2">Belongs to the BexD/CtrA/VexA family.</text>
</comment>
<keyword evidence="6 15" id="KW-0812">Transmembrane</keyword>
<dbReference type="Gene3D" id="3.30.1950.10">
    <property type="entry name" value="wza like domain"/>
    <property type="match status" value="1"/>
</dbReference>
<evidence type="ECO:0000256" key="2">
    <source>
        <dbReference type="ARBA" id="ARBA00009450"/>
    </source>
</evidence>
<keyword evidence="15" id="KW-1133">Transmembrane helix</keyword>
<keyword evidence="13" id="KW-0998">Cell outer membrane</keyword>
<dbReference type="EMBL" id="CP094326">
    <property type="protein sequence ID" value="UNY98465.1"/>
    <property type="molecule type" value="Genomic_DNA"/>
</dbReference>
<evidence type="ECO:0000256" key="14">
    <source>
        <dbReference type="ARBA" id="ARBA00023288"/>
    </source>
</evidence>
<reference evidence="19 20" key="1">
    <citation type="journal article" date="2018" name="Int. J. Syst. Evol. Microbiol.">
        <title>Zhouia spongiae sp. nov., isolated from a marine sponge.</title>
        <authorList>
            <person name="Zhuang L."/>
            <person name="Lin B."/>
            <person name="Qin F."/>
            <person name="Luo L."/>
        </authorList>
    </citation>
    <scope>NUCLEOTIDE SEQUENCE [LARGE SCALE GENOMIC DNA]</scope>
    <source>
        <strain evidence="19 20">HN-Y44</strain>
    </source>
</reference>
<evidence type="ECO:0000259" key="18">
    <source>
        <dbReference type="Pfam" id="PF22461"/>
    </source>
</evidence>